<evidence type="ECO:0000256" key="1">
    <source>
        <dbReference type="ARBA" id="ARBA00001974"/>
    </source>
</evidence>
<dbReference type="PRINTS" id="PR00411">
    <property type="entry name" value="PNDRDTASEI"/>
</dbReference>
<keyword evidence="9" id="KW-1185">Reference proteome</keyword>
<keyword evidence="4" id="KW-0819">tRNA processing</keyword>
<evidence type="ECO:0000259" key="7">
    <source>
        <dbReference type="SMART" id="SM01228"/>
    </source>
</evidence>
<dbReference type="PANTHER" id="PTHR11806">
    <property type="entry name" value="GLUCOSE INHIBITED DIVISION PROTEIN A"/>
    <property type="match status" value="1"/>
</dbReference>
<dbReference type="InterPro" id="IPR036188">
    <property type="entry name" value="FAD/NAD-bd_sf"/>
</dbReference>
<reference evidence="9" key="1">
    <citation type="submission" date="2023-07" db="EMBL/GenBank/DDBJ databases">
        <title>A draft genome of Kazachstania heterogenica Y-27499.</title>
        <authorList>
            <person name="Donic C."/>
            <person name="Kralova J.S."/>
            <person name="Fidel L."/>
            <person name="Ben-Dor S."/>
            <person name="Jung S."/>
        </authorList>
    </citation>
    <scope>NUCLEOTIDE SEQUENCE [LARGE SCALE GENOMIC DNA]</scope>
    <source>
        <strain evidence="9">Y27499</strain>
    </source>
</reference>
<dbReference type="PROSITE" id="PS01280">
    <property type="entry name" value="GIDA_1"/>
    <property type="match status" value="1"/>
</dbReference>
<proteinExistence type="inferred from homology"/>
<dbReference type="EMBL" id="JAWIZZ010000036">
    <property type="protein sequence ID" value="KAK5781324.1"/>
    <property type="molecule type" value="Genomic_DNA"/>
</dbReference>
<dbReference type="Pfam" id="PF01134">
    <property type="entry name" value="GIDA"/>
    <property type="match status" value="1"/>
</dbReference>
<protein>
    <recommendedName>
        <fullName evidence="7">tRNA uridine 5-carboxymethylaminomethyl modification enzyme C-terminal subdomain domain-containing protein</fullName>
    </recommendedName>
</protein>
<name>A0AAN7W4Y3_9SACH</name>
<evidence type="ECO:0000256" key="4">
    <source>
        <dbReference type="ARBA" id="ARBA00022694"/>
    </source>
</evidence>
<evidence type="ECO:0000313" key="9">
    <source>
        <dbReference type="Proteomes" id="UP001306508"/>
    </source>
</evidence>
<keyword evidence="5" id="KW-0274">FAD</keyword>
<dbReference type="FunFam" id="3.50.50.60:FF:000002">
    <property type="entry name" value="tRNA uridine 5-carboxymethylaminomethyl modification enzyme MnmG"/>
    <property type="match status" value="1"/>
</dbReference>
<dbReference type="Gene3D" id="3.50.50.60">
    <property type="entry name" value="FAD/NAD(P)-binding domain"/>
    <property type="match status" value="2"/>
</dbReference>
<dbReference type="InterPro" id="IPR004416">
    <property type="entry name" value="MnmG"/>
</dbReference>
<evidence type="ECO:0000256" key="5">
    <source>
        <dbReference type="ARBA" id="ARBA00022827"/>
    </source>
</evidence>
<dbReference type="GO" id="GO:0050660">
    <property type="term" value="F:flavin adenine dinucleotide binding"/>
    <property type="evidence" value="ECO:0007669"/>
    <property type="project" value="InterPro"/>
</dbReference>
<dbReference type="InterPro" id="IPR026904">
    <property type="entry name" value="MnmG_C"/>
</dbReference>
<dbReference type="InterPro" id="IPR049312">
    <property type="entry name" value="GIDA_C_N"/>
</dbReference>
<dbReference type="InterPro" id="IPR044920">
    <property type="entry name" value="MnmG_C_subdom_sf"/>
</dbReference>
<dbReference type="InterPro" id="IPR047001">
    <property type="entry name" value="MnmG_C_subdom"/>
</dbReference>
<comment type="similarity">
    <text evidence="2">Belongs to the MnmG family.</text>
</comment>
<dbReference type="InterPro" id="IPR040131">
    <property type="entry name" value="MnmG_N"/>
</dbReference>
<dbReference type="GO" id="GO:0070899">
    <property type="term" value="P:mitochondrial tRNA wobble uridine modification"/>
    <property type="evidence" value="ECO:0007669"/>
    <property type="project" value="UniProtKB-ARBA"/>
</dbReference>
<dbReference type="InterPro" id="IPR002218">
    <property type="entry name" value="MnmG-rel"/>
</dbReference>
<dbReference type="Pfam" id="PF13932">
    <property type="entry name" value="SAM_GIDA_C"/>
    <property type="match status" value="1"/>
</dbReference>
<comment type="function">
    <text evidence="6">Component of the MSS1-MTO1 complex that catalyzes the 5-carboxymethylaminomethyluridine (cmnm(5)U) modification at the 34th wobble position (U34) of mitochondrial tRNAs.</text>
</comment>
<dbReference type="GO" id="GO:0005739">
    <property type="term" value="C:mitochondrion"/>
    <property type="evidence" value="ECO:0007669"/>
    <property type="project" value="GOC"/>
</dbReference>
<dbReference type="AlphaFoldDB" id="A0AAN7W4Y3"/>
<dbReference type="HAMAP" id="MF_00129">
    <property type="entry name" value="MnmG_GidA"/>
    <property type="match status" value="1"/>
</dbReference>
<organism evidence="8 9">
    <name type="scientific">Arxiozyma heterogenica</name>
    <dbReference type="NCBI Taxonomy" id="278026"/>
    <lineage>
        <taxon>Eukaryota</taxon>
        <taxon>Fungi</taxon>
        <taxon>Dikarya</taxon>
        <taxon>Ascomycota</taxon>
        <taxon>Saccharomycotina</taxon>
        <taxon>Saccharomycetes</taxon>
        <taxon>Saccharomycetales</taxon>
        <taxon>Saccharomycetaceae</taxon>
        <taxon>Arxiozyma</taxon>
    </lineage>
</organism>
<comment type="cofactor">
    <cofactor evidence="1">
        <name>FAD</name>
        <dbReference type="ChEBI" id="CHEBI:57692"/>
    </cofactor>
</comment>
<evidence type="ECO:0000313" key="8">
    <source>
        <dbReference type="EMBL" id="KAK5781324.1"/>
    </source>
</evidence>
<dbReference type="FunFam" id="1.10.150.570:FF:000001">
    <property type="entry name" value="tRNA uridine 5-carboxymethylaminomethyl modification enzyme MnmG"/>
    <property type="match status" value="1"/>
</dbReference>
<evidence type="ECO:0000256" key="2">
    <source>
        <dbReference type="ARBA" id="ARBA00007653"/>
    </source>
</evidence>
<dbReference type="GO" id="GO:0030488">
    <property type="term" value="P:tRNA methylation"/>
    <property type="evidence" value="ECO:0007669"/>
    <property type="project" value="TreeGrafter"/>
</dbReference>
<evidence type="ECO:0000256" key="6">
    <source>
        <dbReference type="ARBA" id="ARBA00054993"/>
    </source>
</evidence>
<accession>A0AAN7W4Y3</accession>
<dbReference type="FunFam" id="3.50.50.60:FF:000145">
    <property type="entry name" value="tRNA uridine 5-carboxymethylaminomethyl modification enzyme"/>
    <property type="match status" value="1"/>
</dbReference>
<feature type="domain" description="tRNA uridine 5-carboxymethylaminomethyl modification enzyme C-terminal subdomain" evidence="7">
    <location>
        <begin position="586"/>
        <end position="657"/>
    </location>
</feature>
<keyword evidence="3" id="KW-0285">Flavoprotein</keyword>
<gene>
    <name evidence="8" type="ORF">RI543_001165</name>
</gene>
<dbReference type="Gene3D" id="1.10.150.570">
    <property type="entry name" value="GidA associated domain, C-terminal subdomain"/>
    <property type="match status" value="1"/>
</dbReference>
<dbReference type="InterPro" id="IPR020595">
    <property type="entry name" value="MnmG-rel_CS"/>
</dbReference>
<evidence type="ECO:0000256" key="3">
    <source>
        <dbReference type="ARBA" id="ARBA00022630"/>
    </source>
</evidence>
<dbReference type="SMART" id="SM01228">
    <property type="entry name" value="GIDA_assoc_3"/>
    <property type="match status" value="1"/>
</dbReference>
<dbReference type="NCBIfam" id="TIGR00136">
    <property type="entry name" value="mnmG_gidA"/>
    <property type="match status" value="1"/>
</dbReference>
<dbReference type="Proteomes" id="UP001306508">
    <property type="component" value="Unassembled WGS sequence"/>
</dbReference>
<sequence length="663" mass="74017">MWGWNVVKTGVANLCEVKWYKNVSRRCIMLDSSIQRILDSCPHHDVIVVGGGHAGCEAATGAARTGSDTLLITPYLDKIGTCSCNPSMGGVGKGTLLREVDALDGVVARVTDYAGIQFKMLNRSKGAAVWGPRAQIDRKLYLKGIQGILNNYPNLSLSSGKVKDLIIDPRKKHVCGVILDNESNQILSAKTVVITTGTFLNGEIHIGLKSFPAGRINEDPTYGISDTLNELGFKLGRLKTGTPARLDRSSINFNGLEIQEGDKDPYSMSFLNEEVSIKDQLHCYGTRTNNQLHNYILQNLSQSIHIKETVKGPRYCPSIEAKVLRFIDKESHKIWLEPEGLDSNVIYPNGISNSMPEDVQLKMLRMVRGLENVRILQPAYGVEYDYIDPRQLKQTLETKLVKGLFLAGQINGTTGYEEACAQGVVAGINAGLVARKKPTLKLTRSDSYIGVLIDDLITKGIEEPYRMFTSRSEFRLSVRADNADFRLTSKGYDLGVITSKRWNKFQSDKSVYDSLKRKLETFSLSSARWSSYLNIPIGNSSTKNSAWKMFRFEGVSLQLLSKVIPDLNINYKEIPRHIALKVDVQAKYEPYLVKQNQFVRAFHADEMITLPPDFDYSSIPSVSTECKMLLNTVKPTTIGQARRIQGMTPAAIFELYKIAKKHR</sequence>
<dbReference type="SUPFAM" id="SSF51905">
    <property type="entry name" value="FAD/NAD(P)-binding domain"/>
    <property type="match status" value="1"/>
</dbReference>
<dbReference type="Pfam" id="PF21680">
    <property type="entry name" value="GIDA_C_1st"/>
    <property type="match status" value="1"/>
</dbReference>
<dbReference type="PANTHER" id="PTHR11806:SF0">
    <property type="entry name" value="PROTEIN MTO1 HOMOLOG, MITOCHONDRIAL"/>
    <property type="match status" value="1"/>
</dbReference>
<comment type="caution">
    <text evidence="8">The sequence shown here is derived from an EMBL/GenBank/DDBJ whole genome shotgun (WGS) entry which is preliminary data.</text>
</comment>